<evidence type="ECO:0000313" key="2">
    <source>
        <dbReference type="Proteomes" id="UP000270661"/>
    </source>
</evidence>
<proteinExistence type="predicted"/>
<reference evidence="1 2" key="1">
    <citation type="submission" date="2018-08" db="EMBL/GenBank/DDBJ databases">
        <title>Recombination of ecologically and evolutionarily significant loci maintains genetic cohesion in the Pseudomonas syringae species complex.</title>
        <authorList>
            <person name="Dillon M."/>
            <person name="Thakur S."/>
            <person name="Almeida R.N.D."/>
            <person name="Weir B.S."/>
            <person name="Guttman D.S."/>
        </authorList>
    </citation>
    <scope>NUCLEOTIDE SEQUENCE [LARGE SCALE GENOMIC DNA]</scope>
    <source>
        <strain evidence="1 2">NCPPB2445</strain>
    </source>
</reference>
<evidence type="ECO:0000313" key="1">
    <source>
        <dbReference type="EMBL" id="RMM49686.1"/>
    </source>
</evidence>
<organism evidence="1 2">
    <name type="scientific">Pseudomonas corrugata</name>
    <dbReference type="NCBI Taxonomy" id="47879"/>
    <lineage>
        <taxon>Bacteria</taxon>
        <taxon>Pseudomonadati</taxon>
        <taxon>Pseudomonadota</taxon>
        <taxon>Gammaproteobacteria</taxon>
        <taxon>Pseudomonadales</taxon>
        <taxon>Pseudomonadaceae</taxon>
        <taxon>Pseudomonas</taxon>
    </lineage>
</organism>
<sequence length="34" mass="3745">MPRTSMKHVVLPLTWFFLLSCVVALASGLSLNLV</sequence>
<dbReference type="PROSITE" id="PS51257">
    <property type="entry name" value="PROKAR_LIPOPROTEIN"/>
    <property type="match status" value="1"/>
</dbReference>
<dbReference type="AlphaFoldDB" id="A0A3M3ELM9"/>
<comment type="caution">
    <text evidence="1">The sequence shown here is derived from an EMBL/GenBank/DDBJ whole genome shotgun (WGS) entry which is preliminary data.</text>
</comment>
<accession>A0A3M3ELM9</accession>
<dbReference type="EMBL" id="RBOJ01000074">
    <property type="protein sequence ID" value="RMM49686.1"/>
    <property type="molecule type" value="Genomic_DNA"/>
</dbReference>
<protein>
    <submittedName>
        <fullName evidence="1">Uncharacterized protein</fullName>
    </submittedName>
</protein>
<keyword evidence="2" id="KW-1185">Reference proteome</keyword>
<name>A0A3M3ELM9_9PSED</name>
<gene>
    <name evidence="1" type="ORF">ALQ77_03240</name>
</gene>
<dbReference type="Proteomes" id="UP000270661">
    <property type="component" value="Unassembled WGS sequence"/>
</dbReference>